<dbReference type="AlphaFoldDB" id="A0AAJ1F696"/>
<name>A0AAJ1F696_9HYPH</name>
<dbReference type="RefSeq" id="WP_250912830.1">
    <property type="nucleotide sequence ID" value="NZ_JAMXLX010000001.1"/>
</dbReference>
<evidence type="ECO:0000313" key="3">
    <source>
        <dbReference type="Proteomes" id="UP001155380"/>
    </source>
</evidence>
<protein>
    <submittedName>
        <fullName evidence="2">Uncharacterized protein</fullName>
    </submittedName>
</protein>
<dbReference type="Proteomes" id="UP001155380">
    <property type="component" value="Unassembled WGS sequence"/>
</dbReference>
<comment type="caution">
    <text evidence="2">The sequence shown here is derived from an EMBL/GenBank/DDBJ whole genome shotgun (WGS) entry which is preliminary data.</text>
</comment>
<proteinExistence type="predicted"/>
<gene>
    <name evidence="2" type="ORF">NBH21_02560</name>
</gene>
<accession>A0AAJ1F696</accession>
<reference evidence="2" key="1">
    <citation type="submission" date="2022-06" db="EMBL/GenBank/DDBJ databases">
        <authorList>
            <person name="Sun Q."/>
        </authorList>
    </citation>
    <scope>NUCLEOTIDE SEQUENCE</scope>
    <source>
        <strain evidence="2">S101</strain>
    </source>
</reference>
<evidence type="ECO:0000256" key="1">
    <source>
        <dbReference type="SAM" id="MobiDB-lite"/>
    </source>
</evidence>
<evidence type="ECO:0000313" key="2">
    <source>
        <dbReference type="EMBL" id="MCO5955643.1"/>
    </source>
</evidence>
<feature type="region of interest" description="Disordered" evidence="1">
    <location>
        <begin position="30"/>
        <end position="72"/>
    </location>
</feature>
<organism evidence="2 3">
    <name type="scientific">Ciceribacter sichuanensis</name>
    <dbReference type="NCBI Taxonomy" id="2949647"/>
    <lineage>
        <taxon>Bacteria</taxon>
        <taxon>Pseudomonadati</taxon>
        <taxon>Pseudomonadota</taxon>
        <taxon>Alphaproteobacteria</taxon>
        <taxon>Hyphomicrobiales</taxon>
        <taxon>Rhizobiaceae</taxon>
        <taxon>Ciceribacter</taxon>
    </lineage>
</organism>
<dbReference type="EMBL" id="JAMXLX010000001">
    <property type="protein sequence ID" value="MCO5955643.1"/>
    <property type="molecule type" value="Genomic_DNA"/>
</dbReference>
<sequence>MPSTGRMIGWAAGALFLGISFIIVTSGPIAPSPDQHSPDPSRQGPKSIATPLPAPVTPGGEPHHRWTFPSWEGQGARQDFFKIMTGQKEAGPQTSNAVRKTASPECQKSCIPSLPLRGRKPILQPVVDIDVNSTYGFI</sequence>